<sequence length="72" mass="8324">MSLVGSLWPWSIRDLGVSGRKNESRVMMMFSMVVRPRLMHYPSPNLIFSWKSMKIKLLVATRQVTNNVIFPG</sequence>
<evidence type="ECO:0000313" key="1">
    <source>
        <dbReference type="EMBL" id="KAK1316400.1"/>
    </source>
</evidence>
<keyword evidence="2" id="KW-1185">Reference proteome</keyword>
<protein>
    <submittedName>
        <fullName evidence="1">Uncharacterized protein</fullName>
    </submittedName>
</protein>
<name>A0AAV9ERZ4_ACOCL</name>
<proteinExistence type="predicted"/>
<comment type="caution">
    <text evidence="1">The sequence shown here is derived from an EMBL/GenBank/DDBJ whole genome shotgun (WGS) entry which is preliminary data.</text>
</comment>
<reference evidence="1" key="1">
    <citation type="journal article" date="2023" name="Nat. Commun.">
        <title>Diploid and tetraploid genomes of Acorus and the evolution of monocots.</title>
        <authorList>
            <person name="Ma L."/>
            <person name="Liu K.W."/>
            <person name="Li Z."/>
            <person name="Hsiao Y.Y."/>
            <person name="Qi Y."/>
            <person name="Fu T."/>
            <person name="Tang G.D."/>
            <person name="Zhang D."/>
            <person name="Sun W.H."/>
            <person name="Liu D.K."/>
            <person name="Li Y."/>
            <person name="Chen G.Z."/>
            <person name="Liu X.D."/>
            <person name="Liao X.Y."/>
            <person name="Jiang Y.T."/>
            <person name="Yu X."/>
            <person name="Hao Y."/>
            <person name="Huang J."/>
            <person name="Zhao X.W."/>
            <person name="Ke S."/>
            <person name="Chen Y.Y."/>
            <person name="Wu W.L."/>
            <person name="Hsu J.L."/>
            <person name="Lin Y.F."/>
            <person name="Huang M.D."/>
            <person name="Li C.Y."/>
            <person name="Huang L."/>
            <person name="Wang Z.W."/>
            <person name="Zhao X."/>
            <person name="Zhong W.Y."/>
            <person name="Peng D.H."/>
            <person name="Ahmad S."/>
            <person name="Lan S."/>
            <person name="Zhang J.S."/>
            <person name="Tsai W.C."/>
            <person name="Van de Peer Y."/>
            <person name="Liu Z.J."/>
        </authorList>
    </citation>
    <scope>NUCLEOTIDE SEQUENCE</scope>
    <source>
        <strain evidence="1">CP</strain>
    </source>
</reference>
<dbReference type="EMBL" id="JAUJYO010000005">
    <property type="protein sequence ID" value="KAK1316400.1"/>
    <property type="molecule type" value="Genomic_DNA"/>
</dbReference>
<organism evidence="1 2">
    <name type="scientific">Acorus calamus</name>
    <name type="common">Sweet flag</name>
    <dbReference type="NCBI Taxonomy" id="4465"/>
    <lineage>
        <taxon>Eukaryota</taxon>
        <taxon>Viridiplantae</taxon>
        <taxon>Streptophyta</taxon>
        <taxon>Embryophyta</taxon>
        <taxon>Tracheophyta</taxon>
        <taxon>Spermatophyta</taxon>
        <taxon>Magnoliopsida</taxon>
        <taxon>Liliopsida</taxon>
        <taxon>Acoraceae</taxon>
        <taxon>Acorus</taxon>
    </lineage>
</organism>
<reference evidence="1" key="2">
    <citation type="submission" date="2023-06" db="EMBL/GenBank/DDBJ databases">
        <authorList>
            <person name="Ma L."/>
            <person name="Liu K.-W."/>
            <person name="Li Z."/>
            <person name="Hsiao Y.-Y."/>
            <person name="Qi Y."/>
            <person name="Fu T."/>
            <person name="Tang G."/>
            <person name="Zhang D."/>
            <person name="Sun W.-H."/>
            <person name="Liu D.-K."/>
            <person name="Li Y."/>
            <person name="Chen G.-Z."/>
            <person name="Liu X.-D."/>
            <person name="Liao X.-Y."/>
            <person name="Jiang Y.-T."/>
            <person name="Yu X."/>
            <person name="Hao Y."/>
            <person name="Huang J."/>
            <person name="Zhao X.-W."/>
            <person name="Ke S."/>
            <person name="Chen Y.-Y."/>
            <person name="Wu W.-L."/>
            <person name="Hsu J.-L."/>
            <person name="Lin Y.-F."/>
            <person name="Huang M.-D."/>
            <person name="Li C.-Y."/>
            <person name="Huang L."/>
            <person name="Wang Z.-W."/>
            <person name="Zhao X."/>
            <person name="Zhong W.-Y."/>
            <person name="Peng D.-H."/>
            <person name="Ahmad S."/>
            <person name="Lan S."/>
            <person name="Zhang J.-S."/>
            <person name="Tsai W.-C."/>
            <person name="Van De Peer Y."/>
            <person name="Liu Z.-J."/>
        </authorList>
    </citation>
    <scope>NUCLEOTIDE SEQUENCE</scope>
    <source>
        <strain evidence="1">CP</strain>
        <tissue evidence="1">Leaves</tissue>
    </source>
</reference>
<accession>A0AAV9ERZ4</accession>
<dbReference type="Proteomes" id="UP001180020">
    <property type="component" value="Unassembled WGS sequence"/>
</dbReference>
<evidence type="ECO:0000313" key="2">
    <source>
        <dbReference type="Proteomes" id="UP001180020"/>
    </source>
</evidence>
<gene>
    <name evidence="1" type="ORF">QJS10_CPA05g01408</name>
</gene>
<dbReference type="AlphaFoldDB" id="A0AAV9ERZ4"/>